<evidence type="ECO:0000259" key="10">
    <source>
        <dbReference type="Pfam" id="PF23598"/>
    </source>
</evidence>
<dbReference type="PANTHER" id="PTHR23155:SF1116">
    <property type="entry name" value="OS12G0273300 PROTEIN"/>
    <property type="match status" value="1"/>
</dbReference>
<comment type="similarity">
    <text evidence="1">Belongs to the disease resistance NB-LRR family.</text>
</comment>
<keyword evidence="12" id="KW-1185">Reference proteome</keyword>
<dbReference type="SUPFAM" id="SSF52540">
    <property type="entry name" value="P-loop containing nucleoside triphosphate hydrolases"/>
    <property type="match status" value="2"/>
</dbReference>
<evidence type="ECO:0000259" key="7">
    <source>
        <dbReference type="Pfam" id="PF00931"/>
    </source>
</evidence>
<feature type="domain" description="Disease resistance N-terminal" evidence="8">
    <location>
        <begin position="944"/>
        <end position="1027"/>
    </location>
</feature>
<feature type="domain" description="Disease resistance N-terminal" evidence="8">
    <location>
        <begin position="1"/>
        <end position="85"/>
    </location>
</feature>
<dbReference type="InterPro" id="IPR042197">
    <property type="entry name" value="Apaf_helical"/>
</dbReference>
<dbReference type="InterPro" id="IPR055414">
    <property type="entry name" value="LRR_R13L4/SHOC2-like"/>
</dbReference>
<proteinExistence type="inferred from homology"/>
<reference evidence="11" key="1">
    <citation type="submission" date="2023-07" db="EMBL/GenBank/DDBJ databases">
        <title>A chromosome-level genome assembly of Lolium multiflorum.</title>
        <authorList>
            <person name="Chen Y."/>
            <person name="Copetti D."/>
            <person name="Kolliker R."/>
            <person name="Studer B."/>
        </authorList>
    </citation>
    <scope>NUCLEOTIDE SEQUENCE</scope>
    <source>
        <strain evidence="11">02402/16</strain>
        <tissue evidence="11">Leaf</tissue>
    </source>
</reference>
<dbReference type="CDD" id="cd14798">
    <property type="entry name" value="RX-CC_like"/>
    <property type="match status" value="2"/>
</dbReference>
<dbReference type="GO" id="GO:0002758">
    <property type="term" value="P:innate immune response-activating signaling pathway"/>
    <property type="evidence" value="ECO:0007669"/>
    <property type="project" value="UniProtKB-ARBA"/>
</dbReference>
<dbReference type="Pfam" id="PF18052">
    <property type="entry name" value="Rx_N"/>
    <property type="match status" value="2"/>
</dbReference>
<feature type="domain" description="Disease resistance protein winged helix" evidence="9">
    <location>
        <begin position="1332"/>
        <end position="1399"/>
    </location>
</feature>
<protein>
    <submittedName>
        <fullName evidence="11">Uncharacterized protein</fullName>
    </submittedName>
</protein>
<dbReference type="Gene3D" id="3.80.10.10">
    <property type="entry name" value="Ribonuclease Inhibitor"/>
    <property type="match status" value="2"/>
</dbReference>
<keyword evidence="2" id="KW-0433">Leucine-rich repeat</keyword>
<dbReference type="InterPro" id="IPR002182">
    <property type="entry name" value="NB-ARC"/>
</dbReference>
<evidence type="ECO:0000313" key="12">
    <source>
        <dbReference type="Proteomes" id="UP001231189"/>
    </source>
</evidence>
<dbReference type="InterPro" id="IPR041118">
    <property type="entry name" value="Rx_N"/>
</dbReference>
<dbReference type="InterPro" id="IPR058922">
    <property type="entry name" value="WHD_DRP"/>
</dbReference>
<dbReference type="InterPro" id="IPR044974">
    <property type="entry name" value="Disease_R_plants"/>
</dbReference>
<comment type="caution">
    <text evidence="11">The sequence shown here is derived from an EMBL/GenBank/DDBJ whole genome shotgun (WGS) entry which is preliminary data.</text>
</comment>
<evidence type="ECO:0000259" key="8">
    <source>
        <dbReference type="Pfam" id="PF18052"/>
    </source>
</evidence>
<dbReference type="FunFam" id="1.10.10.10:FF:000322">
    <property type="entry name" value="Probable disease resistance protein At1g63360"/>
    <property type="match status" value="2"/>
</dbReference>
<dbReference type="GO" id="GO:0009626">
    <property type="term" value="P:plant-type hypersensitive response"/>
    <property type="evidence" value="ECO:0007669"/>
    <property type="project" value="UniProtKB-ARBA"/>
</dbReference>
<dbReference type="Gene3D" id="1.10.10.10">
    <property type="entry name" value="Winged helix-like DNA-binding domain superfamily/Winged helix DNA-binding domain"/>
    <property type="match status" value="2"/>
</dbReference>
<dbReference type="PRINTS" id="PR00364">
    <property type="entry name" value="DISEASERSIST"/>
</dbReference>
<keyword evidence="4" id="KW-0547">Nucleotide-binding</keyword>
<dbReference type="Gene3D" id="1.20.5.4130">
    <property type="match status" value="2"/>
</dbReference>
<organism evidence="11 12">
    <name type="scientific">Lolium multiflorum</name>
    <name type="common">Italian ryegrass</name>
    <name type="synonym">Lolium perenne subsp. multiflorum</name>
    <dbReference type="NCBI Taxonomy" id="4521"/>
    <lineage>
        <taxon>Eukaryota</taxon>
        <taxon>Viridiplantae</taxon>
        <taxon>Streptophyta</taxon>
        <taxon>Embryophyta</taxon>
        <taxon>Tracheophyta</taxon>
        <taxon>Spermatophyta</taxon>
        <taxon>Magnoliopsida</taxon>
        <taxon>Liliopsida</taxon>
        <taxon>Poales</taxon>
        <taxon>Poaceae</taxon>
        <taxon>BOP clade</taxon>
        <taxon>Pooideae</taxon>
        <taxon>Poodae</taxon>
        <taxon>Poeae</taxon>
        <taxon>Poeae Chloroplast Group 2 (Poeae type)</taxon>
        <taxon>Loliodinae</taxon>
        <taxon>Loliinae</taxon>
        <taxon>Lolium</taxon>
    </lineage>
</organism>
<dbReference type="InterPro" id="IPR036388">
    <property type="entry name" value="WH-like_DNA-bd_sf"/>
</dbReference>
<dbReference type="Proteomes" id="UP001231189">
    <property type="component" value="Unassembled WGS sequence"/>
</dbReference>
<dbReference type="EMBL" id="JAUUTY010000006">
    <property type="protein sequence ID" value="KAK1614734.1"/>
    <property type="molecule type" value="Genomic_DNA"/>
</dbReference>
<dbReference type="Gene3D" id="1.10.8.430">
    <property type="entry name" value="Helical domain of apoptotic protease-activating factors"/>
    <property type="match status" value="2"/>
</dbReference>
<gene>
    <name evidence="11" type="ORF">QYE76_020251</name>
</gene>
<dbReference type="InterPro" id="IPR032675">
    <property type="entry name" value="LRR_dom_sf"/>
</dbReference>
<dbReference type="Pfam" id="PF23598">
    <property type="entry name" value="LRR_14"/>
    <property type="match status" value="2"/>
</dbReference>
<feature type="domain" description="NB-ARC" evidence="7">
    <location>
        <begin position="171"/>
        <end position="344"/>
    </location>
</feature>
<keyword evidence="5" id="KW-0611">Plant defense</keyword>
<dbReference type="InterPro" id="IPR038005">
    <property type="entry name" value="RX-like_CC"/>
</dbReference>
<dbReference type="Pfam" id="PF00931">
    <property type="entry name" value="NB-ARC"/>
    <property type="match status" value="2"/>
</dbReference>
<name>A0AAD8VPU7_LOLMU</name>
<dbReference type="InterPro" id="IPR027417">
    <property type="entry name" value="P-loop_NTPase"/>
</dbReference>
<feature type="domain" description="NB-ARC" evidence="7">
    <location>
        <begin position="1156"/>
        <end position="1241"/>
    </location>
</feature>
<keyword evidence="3" id="KW-0677">Repeat</keyword>
<evidence type="ECO:0000313" key="11">
    <source>
        <dbReference type="EMBL" id="KAK1614734.1"/>
    </source>
</evidence>
<evidence type="ECO:0000256" key="2">
    <source>
        <dbReference type="ARBA" id="ARBA00022614"/>
    </source>
</evidence>
<dbReference type="Gene3D" id="3.40.50.300">
    <property type="entry name" value="P-loop containing nucleotide triphosphate hydrolases"/>
    <property type="match status" value="3"/>
</dbReference>
<dbReference type="SUPFAM" id="SSF52058">
    <property type="entry name" value="L domain-like"/>
    <property type="match status" value="2"/>
</dbReference>
<feature type="domain" description="Disease resistance R13L4/SHOC-2-like LRR" evidence="10">
    <location>
        <begin position="1447"/>
        <end position="1809"/>
    </location>
</feature>
<dbReference type="FunFam" id="3.40.50.300:FF:001091">
    <property type="entry name" value="Probable disease resistance protein At1g61300"/>
    <property type="match status" value="1"/>
</dbReference>
<feature type="domain" description="Disease resistance protein winged helix" evidence="9">
    <location>
        <begin position="436"/>
        <end position="504"/>
    </location>
</feature>
<keyword evidence="6" id="KW-0175">Coiled coil</keyword>
<evidence type="ECO:0000256" key="3">
    <source>
        <dbReference type="ARBA" id="ARBA00022737"/>
    </source>
</evidence>
<evidence type="ECO:0000256" key="6">
    <source>
        <dbReference type="ARBA" id="ARBA00023054"/>
    </source>
</evidence>
<evidence type="ECO:0000256" key="5">
    <source>
        <dbReference type="ARBA" id="ARBA00022821"/>
    </source>
</evidence>
<dbReference type="GO" id="GO:0042742">
    <property type="term" value="P:defense response to bacterium"/>
    <property type="evidence" value="ECO:0007669"/>
    <property type="project" value="UniProtKB-ARBA"/>
</dbReference>
<evidence type="ECO:0000256" key="1">
    <source>
        <dbReference type="ARBA" id="ARBA00008894"/>
    </source>
</evidence>
<sequence>MGSLLPKLGELLKEEYMMQTSVKQDIEAFSRELRSMRAALRRVAEVPREELDEEVKLWAGDVRELSYDMEDVVDSLVVRVKGSDQADTELNIFRELMGKMGRLFKQGKARREIATAIRGIKEQLKDVATRHKRYKADGAFANLAAASRITAVDPLLVALYEDKERIVGIENARDKLIEKLCLNDDVSKQPKILSIVGFGGLGKTTLSKAIYDKVRSGFDCTAFVSVSRSPDIKKVLKELLFEVDKQRYMSLSGAALNEKQLIDQLQESLGSKRYFIIVDDIWDVSAWKTIRYALMGTEGGSRIITTTRNINVSKECSSHNDDMVHNMKPLSDGDSQRLFYNRIFLGDKTCPPELQEVSMNILKKCAGVPLAIITLASHLASNRQIKPISEWYVLLNSIGSGITKGDTNLEEMRRILSFSYHDLPSHLKTCLLYLSIFPEDCSIDRDRLIRRWIAEGLIQGDNLYEIGLSYFNELLNRSMIQISDFDCYGEPRTCRVHDIMLDLICDLASEENFVTIMDFTKVNTPFKRKVRRLSVQKEELANTQLVTSSISQVRSYTIFSPAINQMLPLSLFEVLRVLDLEGCNLVESDQLNLRCVGDLLHMRYLGLRNTKLRKIPEEIGKLLFLQTLDLRGLDKNAEEFPASIVRLRNLMYLYVDGTHLPVGYKNLTSLEQLGKPHFTEDDDPEEMRYLTELRGLEFHLPSMYPPENLLILLESLGKLHKLHHLYMATDGENIDNLGDWVPSSLELRFLRLCGWYETMPTRIISSSFPLLSLLCIKVHQVRLEDIQVLGTLPALRDLRLQSDEDTSTEEQCATERSFMLSAVAFSCARRCSFQNVLFAPYMFPRGAMPKVQRLDFGLLASDILGGSDWESCLRNLPSLHTVWIKLYSEEGSRHRCSEAVAAVKRAASDHPNRLEAYFNTRIKDDPGIRSSLQKPAMNLALGTMGSLLPKLGELLKEEYKMQTGVKRDVQAFSAELVSMRAALRRVAEVPRDQLDEEVRIWAGDVRELSYDTEDVVDSLLVRVKGSETDADMDGFKELVSKMKGLFKKGKARRQIATAIKDIKEQVQDVAARHERYKADGVFANLAAATRITAVDPLLVALHEDKQRIVGIETARDKLIEKLCLADDASKQPKILSIVGFGGLGKTTLAKAIYDELIEQLQESLGTKRYFIVVDDIWDVTAWKTIRYALMGTECGSRIITTTRNINVSKECSSYNDDMVHNMEPLSNGDSQRLFYKRIFPGDNMCPPELQEVSMNILKKCAGVPLAIITIASHLASNQQIKPSSQWYVLLNSIGSGLTKGDTNFDEMKRILSFSYYDLPSHLKTCLLYLSTFPEDYIIDRDRLIRRWIAEGFIQGENLYEAGLSYFNELVNRSMIQPIYNDIVGGIHSCRVHDIMLDLICDLASEENFVTIMDTIKLNTPLERKVRRLSIQKAELPTTQLATGSISQVRSFTIFRPVINQMLPLSRFEVLRVLDLQDCNLEECGHLSLSCVGNLLYLRYLGLRNTRLRKIPLDIGKLLFLQTLDLKGVDGNAEELPGSFVRLRNLMFLYLGCITYLPAGHKSLTSLRELRGAYFTQDSDLEELRYLTELRELKFRLPSKYPLEKVHIMLESLGKLHKLESLHIASDGENIDKMGDSVPSSLGLNCLRLEGWYETMPTGISSSSLPLLSYLTICVHQVRLEDIQVLGTLPALCFVRLESDEDTSTEEERETERSFMLSTDAFPSATRCLFENVIFAPCMFPRGAMSMVQVLRFGLLVSDILSGGDLCIRNLPSLESVEIKLYGEERGSQKYSEAKAAVERAVADHPNCPDAYLFGTLKN</sequence>
<evidence type="ECO:0000259" key="9">
    <source>
        <dbReference type="Pfam" id="PF23559"/>
    </source>
</evidence>
<dbReference type="Pfam" id="PF23559">
    <property type="entry name" value="WHD_DRP"/>
    <property type="match status" value="2"/>
</dbReference>
<dbReference type="GO" id="GO:0043531">
    <property type="term" value="F:ADP binding"/>
    <property type="evidence" value="ECO:0007669"/>
    <property type="project" value="InterPro"/>
</dbReference>
<dbReference type="PANTHER" id="PTHR23155">
    <property type="entry name" value="DISEASE RESISTANCE PROTEIN RP"/>
    <property type="match status" value="1"/>
</dbReference>
<accession>A0AAD8VPU7</accession>
<evidence type="ECO:0000256" key="4">
    <source>
        <dbReference type="ARBA" id="ARBA00022741"/>
    </source>
</evidence>
<feature type="domain" description="Disease resistance R13L4/SHOC-2-like LRR" evidence="10">
    <location>
        <begin position="552"/>
        <end position="913"/>
    </location>
</feature>